<evidence type="ECO:0000256" key="1">
    <source>
        <dbReference type="SAM" id="MobiDB-lite"/>
    </source>
</evidence>
<dbReference type="PANTHER" id="PTHR11085:SF7">
    <property type="entry name" value="NAD-DEPENDENT PROTEIN DEACETYLASE"/>
    <property type="match status" value="1"/>
</dbReference>
<dbReference type="Gene3D" id="3.30.1600.10">
    <property type="entry name" value="SIR2/SIRT2 'Small Domain"/>
    <property type="match status" value="1"/>
</dbReference>
<dbReference type="InterPro" id="IPR050134">
    <property type="entry name" value="NAD-dep_sirtuin_deacylases"/>
</dbReference>
<reference evidence="2" key="1">
    <citation type="submission" date="2022-03" db="EMBL/GenBank/DDBJ databases">
        <authorList>
            <person name="Martin C."/>
        </authorList>
    </citation>
    <scope>NUCLEOTIDE SEQUENCE</scope>
</reference>
<gene>
    <name evidence="2" type="ORF">OFUS_LOCUS12991</name>
</gene>
<dbReference type="SUPFAM" id="SSF52467">
    <property type="entry name" value="DHS-like NAD/FAD-binding domain"/>
    <property type="match status" value="1"/>
</dbReference>
<dbReference type="PANTHER" id="PTHR11085">
    <property type="entry name" value="NAD-DEPENDENT PROTEIN DEACYLASE SIRTUIN-5, MITOCHONDRIAL-RELATED"/>
    <property type="match status" value="1"/>
</dbReference>
<dbReference type="AlphaFoldDB" id="A0A8J1XVE0"/>
<comment type="caution">
    <text evidence="2">The sequence shown here is derived from an EMBL/GenBank/DDBJ whole genome shotgun (WGS) entry which is preliminary data.</text>
</comment>
<keyword evidence="3" id="KW-1185">Reference proteome</keyword>
<dbReference type="InterPro" id="IPR026590">
    <property type="entry name" value="Ssirtuin_cat_dom"/>
</dbReference>
<dbReference type="PROSITE" id="PS50305">
    <property type="entry name" value="SIRTUIN"/>
    <property type="match status" value="1"/>
</dbReference>
<feature type="region of interest" description="Disordered" evidence="1">
    <location>
        <begin position="15"/>
        <end position="102"/>
    </location>
</feature>
<dbReference type="CDD" id="cd01408">
    <property type="entry name" value="SIRT1"/>
    <property type="match status" value="1"/>
</dbReference>
<feature type="compositionally biased region" description="Low complexity" evidence="1">
    <location>
        <begin position="88"/>
        <end position="102"/>
    </location>
</feature>
<name>A0A8J1XVE0_OWEFU</name>
<dbReference type="Proteomes" id="UP000749559">
    <property type="component" value="Unassembled WGS sequence"/>
</dbReference>
<dbReference type="EMBL" id="CAIIXF020000006">
    <property type="protein sequence ID" value="CAH1787247.1"/>
    <property type="molecule type" value="Genomic_DNA"/>
</dbReference>
<protein>
    <submittedName>
        <fullName evidence="2">Uncharacterized protein</fullName>
    </submittedName>
</protein>
<evidence type="ECO:0000313" key="2">
    <source>
        <dbReference type="EMBL" id="CAH1787247.1"/>
    </source>
</evidence>
<dbReference type="InterPro" id="IPR026591">
    <property type="entry name" value="Sirtuin_cat_small_dom_sf"/>
</dbReference>
<feature type="region of interest" description="Disordered" evidence="1">
    <location>
        <begin position="409"/>
        <end position="546"/>
    </location>
</feature>
<feature type="compositionally biased region" description="Acidic residues" evidence="1">
    <location>
        <begin position="531"/>
        <end position="546"/>
    </location>
</feature>
<dbReference type="GO" id="GO:0070403">
    <property type="term" value="F:NAD+ binding"/>
    <property type="evidence" value="ECO:0007669"/>
    <property type="project" value="InterPro"/>
</dbReference>
<dbReference type="InterPro" id="IPR003000">
    <property type="entry name" value="Sirtuin"/>
</dbReference>
<sequence length="546" mass="60150">MLRIVMATVKNKLPLGGSTRKINAKPPRPPRAKSTNASPSNTQTRTFKTATTTTAGGKPKASLPRVNSESSLNDRLKNLSINDRTQSKNKSNSKSSSTTRKYSTNAVTCHNLEDVARYITSKRAKNIVVMAGAGISTPSGIPDFRTPGTGLYDNLKKYSIPYPEAIFDIDYFHRNPRPFFELAKELYPGKYQPNYVHYFVRMLYEKGLLLRMYTQNIDGLEGLAGIPPEKIVSAHGSFLTASCVQCSFPHKGEEIRDTIYAGKLPKCKRRGCMGIVKPDIVFFGEDLPKRFYYYLKDFPLADLLIVMGTSLEVEPFAGIVDSTRMYVPRLLFNMKAVGPFAKRKRMNDVIAEGDLVGNVKRFAKILGWKTSMEQLVQESQKQVQDPLPNSKAPPLNLQKNQAIEMKIKPAITEDDPVKTNDNPATSKPGAVVNNGEAVIKGANTCTIENHNRSKQSPSPSSDKSKNSSFAGLSRPKQNYHTFSANSSMTVNPSHSSIRTLPSPKKTTPPPRVGISHGGIGYRGTRKVVESSSDDDTSDDESSDSTG</sequence>
<dbReference type="InterPro" id="IPR029035">
    <property type="entry name" value="DHS-like_NAD/FAD-binding_dom"/>
</dbReference>
<evidence type="ECO:0000313" key="3">
    <source>
        <dbReference type="Proteomes" id="UP000749559"/>
    </source>
</evidence>
<dbReference type="GO" id="GO:0005634">
    <property type="term" value="C:nucleus"/>
    <property type="evidence" value="ECO:0007669"/>
    <property type="project" value="TreeGrafter"/>
</dbReference>
<accession>A0A8J1XVE0</accession>
<feature type="compositionally biased region" description="Low complexity" evidence="1">
    <location>
        <begin position="42"/>
        <end position="54"/>
    </location>
</feature>
<dbReference type="Pfam" id="PF02146">
    <property type="entry name" value="SIR2"/>
    <property type="match status" value="1"/>
</dbReference>
<dbReference type="GO" id="GO:0017136">
    <property type="term" value="F:histone deacetylase activity, NAD-dependent"/>
    <property type="evidence" value="ECO:0007669"/>
    <property type="project" value="TreeGrafter"/>
</dbReference>
<organism evidence="2 3">
    <name type="scientific">Owenia fusiformis</name>
    <name type="common">Polychaete worm</name>
    <dbReference type="NCBI Taxonomy" id="6347"/>
    <lineage>
        <taxon>Eukaryota</taxon>
        <taxon>Metazoa</taxon>
        <taxon>Spiralia</taxon>
        <taxon>Lophotrochozoa</taxon>
        <taxon>Annelida</taxon>
        <taxon>Polychaeta</taxon>
        <taxon>Sedentaria</taxon>
        <taxon>Canalipalpata</taxon>
        <taxon>Sabellida</taxon>
        <taxon>Oweniida</taxon>
        <taxon>Oweniidae</taxon>
        <taxon>Owenia</taxon>
    </lineage>
</organism>
<dbReference type="Gene3D" id="3.40.50.1220">
    <property type="entry name" value="TPP-binding domain"/>
    <property type="match status" value="1"/>
</dbReference>
<feature type="compositionally biased region" description="Polar residues" evidence="1">
    <location>
        <begin position="475"/>
        <end position="499"/>
    </location>
</feature>
<dbReference type="OrthoDB" id="420264at2759"/>
<proteinExistence type="predicted"/>